<dbReference type="InterPro" id="IPR052414">
    <property type="entry name" value="U3_snoRNA-assoc_WDR"/>
</dbReference>
<feature type="compositionally biased region" description="Polar residues" evidence="4">
    <location>
        <begin position="16"/>
        <end position="38"/>
    </location>
</feature>
<evidence type="ECO:0000259" key="5">
    <source>
        <dbReference type="Pfam" id="PF04003"/>
    </source>
</evidence>
<feature type="compositionally biased region" description="Acidic residues" evidence="4">
    <location>
        <begin position="59"/>
        <end position="80"/>
    </location>
</feature>
<evidence type="ECO:0000256" key="4">
    <source>
        <dbReference type="SAM" id="MobiDB-lite"/>
    </source>
</evidence>
<protein>
    <submittedName>
        <fullName evidence="6">Small subunit (SSU) processome component</fullName>
    </submittedName>
</protein>
<comment type="similarity">
    <text evidence="3">Belongs to the UTP5 family.</text>
</comment>
<evidence type="ECO:0000313" key="7">
    <source>
        <dbReference type="Proteomes" id="UP001642406"/>
    </source>
</evidence>
<feature type="compositionally biased region" description="Acidic residues" evidence="4">
    <location>
        <begin position="106"/>
        <end position="118"/>
    </location>
</feature>
<dbReference type="Proteomes" id="UP001642406">
    <property type="component" value="Unassembled WGS sequence"/>
</dbReference>
<comment type="caution">
    <text evidence="6">The sequence shown here is derived from an EMBL/GenBank/DDBJ whole genome shotgun (WGS) entry which is preliminary data.</text>
</comment>
<feature type="compositionally biased region" description="Acidic residues" evidence="4">
    <location>
        <begin position="402"/>
        <end position="462"/>
    </location>
</feature>
<feature type="domain" description="Small-subunit processome Utp12" evidence="5">
    <location>
        <begin position="192"/>
        <end position="292"/>
    </location>
</feature>
<reference evidence="6 7" key="1">
    <citation type="submission" date="2024-01" db="EMBL/GenBank/DDBJ databases">
        <authorList>
            <person name="Allen C."/>
            <person name="Tagirdzhanova G."/>
        </authorList>
    </citation>
    <scope>NUCLEOTIDE SEQUENCE [LARGE SCALE GENOMIC DNA]</scope>
</reference>
<evidence type="ECO:0000256" key="3">
    <source>
        <dbReference type="ARBA" id="ARBA00038335"/>
    </source>
</evidence>
<feature type="compositionally biased region" description="Polar residues" evidence="4">
    <location>
        <begin position="91"/>
        <end position="102"/>
    </location>
</feature>
<keyword evidence="2" id="KW-0539">Nucleus</keyword>
<dbReference type="InterPro" id="IPR007148">
    <property type="entry name" value="SSU_processome_Utp12"/>
</dbReference>
<gene>
    <name evidence="6" type="primary">UTP5</name>
    <name evidence="6" type="ORF">SBRCBS47491_002237</name>
</gene>
<comment type="subcellular location">
    <subcellularLocation>
        <location evidence="1">Nucleus</location>
    </subcellularLocation>
</comment>
<feature type="region of interest" description="Disordered" evidence="4">
    <location>
        <begin position="402"/>
        <end position="482"/>
    </location>
</feature>
<proteinExistence type="inferred from homology"/>
<dbReference type="PANTHER" id="PTHR44267">
    <property type="entry name" value="WD REPEAT-CONTAINING PROTEIN 43"/>
    <property type="match status" value="1"/>
</dbReference>
<dbReference type="Pfam" id="PF04003">
    <property type="entry name" value="Utp12"/>
    <property type="match status" value="1"/>
</dbReference>
<dbReference type="EMBL" id="CAWUHC010000012">
    <property type="protein sequence ID" value="CAK7214684.1"/>
    <property type="molecule type" value="Genomic_DNA"/>
</dbReference>
<organism evidence="6 7">
    <name type="scientific">Sporothrix bragantina</name>
    <dbReference type="NCBI Taxonomy" id="671064"/>
    <lineage>
        <taxon>Eukaryota</taxon>
        <taxon>Fungi</taxon>
        <taxon>Dikarya</taxon>
        <taxon>Ascomycota</taxon>
        <taxon>Pezizomycotina</taxon>
        <taxon>Sordariomycetes</taxon>
        <taxon>Sordariomycetidae</taxon>
        <taxon>Ophiostomatales</taxon>
        <taxon>Ophiostomataceae</taxon>
        <taxon>Sporothrix</taxon>
    </lineage>
</organism>
<evidence type="ECO:0000256" key="2">
    <source>
        <dbReference type="ARBA" id="ARBA00023242"/>
    </source>
</evidence>
<evidence type="ECO:0000256" key="1">
    <source>
        <dbReference type="ARBA" id="ARBA00004123"/>
    </source>
</evidence>
<keyword evidence="7" id="KW-1185">Reference proteome</keyword>
<name>A0ABP0B546_9PEZI</name>
<accession>A0ABP0B546</accession>
<feature type="region of interest" description="Disordered" evidence="4">
    <location>
        <begin position="330"/>
        <end position="364"/>
    </location>
</feature>
<sequence>MSSTKRKAPPVRIARPQTTQNAKHASKPQINESRTSVVNVPKHQQKSKKKAAGEAIEISSDEESDNDAVDEDDLMDEDEPAAAPVSAETAPKTNGHANGSSKNVDDNDDNDDEDEDGDHEPTFGDLVREHETVDVAAALSLLNPADDAAANGDVAAPATPGKAATSNAAAPTLASLGHLLNAALRSGDDANLEVCFNTTTDATWVRNTIQRLDPSLAGTLLQKLAARIHRRPGRAHTLVGWVQWTLITHGGALLANQAGVTRALQELHRVLEERARGLNSLLLLKGKLDMLEAQMQMRRLQRAGGLSSSGLTSGVATVGSRVGSKAVDSVNNLGRAGGARGAGRRRRGGAGAGGARGGDFDEDDVVTYDEDLDDEDDADISGQILVNSAGVAGESFIADSDEEALDEDDDDNSEDDDEEGGVEDDDDLEEMDDDEAGEDDEVDFDDVDDDDEDDDEDDEDEQAAAPPPKLQKKSGGAFSKRR</sequence>
<evidence type="ECO:0000313" key="6">
    <source>
        <dbReference type="EMBL" id="CAK7214684.1"/>
    </source>
</evidence>
<feature type="region of interest" description="Disordered" evidence="4">
    <location>
        <begin position="1"/>
        <end position="127"/>
    </location>
</feature>
<dbReference type="PANTHER" id="PTHR44267:SF1">
    <property type="entry name" value="WD REPEAT-CONTAINING PROTEIN 43"/>
    <property type="match status" value="1"/>
</dbReference>